<evidence type="ECO:0000313" key="1">
    <source>
        <dbReference type="EMBL" id="OYD52454.1"/>
    </source>
</evidence>
<accession>A0A235ETW4</accession>
<sequence length="205" mass="23267">MYIAADLGIDMNSVDAMLRTLEEMNYARYDESTETIWVIDAAREQIGETLKPADKMVKAIQRELSELPKKCVLTAQFIERYADAYHLREEEKAAAPAKRPATAKVETPAPVEAPAQQAAIEEPAWTPADSFWVSADVPTGLDAFIELRNAQEDKRLYVSDEQVVERVLQLQESAGYRFTINALRRAYESQDYDLEHLPEPIFNDI</sequence>
<dbReference type="AlphaFoldDB" id="A0A235ETW4"/>
<dbReference type="EMBL" id="NOIH01000039">
    <property type="protein sequence ID" value="OYD52454.1"/>
    <property type="molecule type" value="Genomic_DNA"/>
</dbReference>
<keyword evidence="2" id="KW-1185">Reference proteome</keyword>
<reference evidence="1 2" key="1">
    <citation type="submission" date="2017-07" db="EMBL/GenBank/DDBJ databases">
        <title>Thauera sp. KNDSS-Mac4 genome sequence and assembly.</title>
        <authorList>
            <person name="Mayilraj S."/>
        </authorList>
    </citation>
    <scope>NUCLEOTIDE SEQUENCE [LARGE SCALE GENOMIC DNA]</scope>
    <source>
        <strain evidence="1 2">KNDSS-Mac4</strain>
    </source>
</reference>
<name>A0A235ETW4_9RHOO</name>
<proteinExistence type="predicted"/>
<gene>
    <name evidence="1" type="ORF">CGK74_18015</name>
</gene>
<protein>
    <submittedName>
        <fullName evidence="1">Uncharacterized protein</fullName>
    </submittedName>
</protein>
<organism evidence="1 2">
    <name type="scientific">Thauera propionica</name>
    <dbReference type="NCBI Taxonomy" id="2019431"/>
    <lineage>
        <taxon>Bacteria</taxon>
        <taxon>Pseudomonadati</taxon>
        <taxon>Pseudomonadota</taxon>
        <taxon>Betaproteobacteria</taxon>
        <taxon>Rhodocyclales</taxon>
        <taxon>Zoogloeaceae</taxon>
        <taxon>Thauera</taxon>
    </lineage>
</organism>
<dbReference type="Proteomes" id="UP000215181">
    <property type="component" value="Unassembled WGS sequence"/>
</dbReference>
<evidence type="ECO:0000313" key="2">
    <source>
        <dbReference type="Proteomes" id="UP000215181"/>
    </source>
</evidence>
<comment type="caution">
    <text evidence="1">The sequence shown here is derived from an EMBL/GenBank/DDBJ whole genome shotgun (WGS) entry which is preliminary data.</text>
</comment>